<dbReference type="PANTHER" id="PTHR48071">
    <property type="entry name" value="SRCR DOMAIN-CONTAINING PROTEIN"/>
    <property type="match status" value="1"/>
</dbReference>
<dbReference type="Gene3D" id="3.10.250.10">
    <property type="entry name" value="SRCR-like domain"/>
    <property type="match status" value="4"/>
</dbReference>
<comment type="subcellular location">
    <subcellularLocation>
        <location evidence="1">Secreted</location>
    </subcellularLocation>
</comment>
<feature type="domain" description="SRCR" evidence="8">
    <location>
        <begin position="42"/>
        <end position="140"/>
    </location>
</feature>
<evidence type="ECO:0000256" key="5">
    <source>
        <dbReference type="ARBA" id="ARBA00023157"/>
    </source>
</evidence>
<feature type="disulfide bond" evidence="7">
    <location>
        <begin position="113"/>
        <end position="123"/>
    </location>
</feature>
<evidence type="ECO:0000313" key="10">
    <source>
        <dbReference type="Proteomes" id="UP000694546"/>
    </source>
</evidence>
<feature type="disulfide bond" evidence="7">
    <location>
        <begin position="401"/>
        <end position="465"/>
    </location>
</feature>
<dbReference type="GeneTree" id="ENSGT00950000183145"/>
<keyword evidence="2" id="KW-0964">Secreted</keyword>
<evidence type="ECO:0000256" key="7">
    <source>
        <dbReference type="PROSITE-ProRule" id="PRU00196"/>
    </source>
</evidence>
<dbReference type="GO" id="GO:0031638">
    <property type="term" value="P:zymogen activation"/>
    <property type="evidence" value="ECO:0007669"/>
    <property type="project" value="TreeGrafter"/>
</dbReference>
<protein>
    <recommendedName>
        <fullName evidence="8">SRCR domain-containing protein</fullName>
    </recommendedName>
</protein>
<dbReference type="PROSITE" id="PS50287">
    <property type="entry name" value="SRCR_2"/>
    <property type="match status" value="4"/>
</dbReference>
<feature type="disulfide bond" evidence="7">
    <location>
        <begin position="69"/>
        <end position="133"/>
    </location>
</feature>
<feature type="disulfide bond" evidence="7">
    <location>
        <begin position="338"/>
        <end position="348"/>
    </location>
</feature>
<keyword evidence="3" id="KW-0732">Signal</keyword>
<feature type="disulfide bond" evidence="7">
    <location>
        <begin position="189"/>
        <end position="250"/>
    </location>
</feature>
<dbReference type="Pfam" id="PF00530">
    <property type="entry name" value="SRCR"/>
    <property type="match status" value="4"/>
</dbReference>
<evidence type="ECO:0000256" key="2">
    <source>
        <dbReference type="ARBA" id="ARBA00022525"/>
    </source>
</evidence>
<dbReference type="AlphaFoldDB" id="A0A8C5CT46"/>
<dbReference type="InterPro" id="IPR001190">
    <property type="entry name" value="SRCR"/>
</dbReference>
<evidence type="ECO:0000256" key="3">
    <source>
        <dbReference type="ARBA" id="ARBA00022729"/>
    </source>
</evidence>
<sequence>MHGLSILFNCYACYLWFCSCQHFFDQLVLVDIFSLFIAATPVRLVNGLSNNPYSGRVEILLYGQWATVCDDHWDLADAQVVCRELGCGRVLSAPRGATFGPGQGPIGLDDVNCNGHESELTQCGHGGLWTHDCGHSEDAGHCQGSLSQSVRLVNGGNGPCSGRVEVFLQGQWATVFDDDWDLADAQVVCRQLGCGRVLSAPGGATFGPGQGPIGLEEVNCNGHESELTQCDLIGLWPHYCGHQEDAGVVCEGNTSMNMWPGVDWPSVRLVNGLSNNPCSGRVEILLYGQWATVCDHGWDLVDAQVVCRQLGCGRVLFAAHGATFGPGQGPIGLDDVNCNGHESELTQCGHRGLWTHDCGHQEDAGVVCEAGPPVRLVHGLSNNPCSGRVEVFLQGQWATVCDDDWDLVDAQVVCRQLGCGRVLSAPRGATFGPGQGPIGLDDVNCNGHESELTQCGHRGLWTHDCGHHEDVGVVCEGNTFNMWLHNICFVF</sequence>
<keyword evidence="5 7" id="KW-1015">Disulfide bond</keyword>
<dbReference type="GO" id="GO:0004252">
    <property type="term" value="F:serine-type endopeptidase activity"/>
    <property type="evidence" value="ECO:0007669"/>
    <property type="project" value="TreeGrafter"/>
</dbReference>
<reference evidence="9" key="1">
    <citation type="submission" date="2025-08" db="UniProtKB">
        <authorList>
            <consortium name="Ensembl"/>
        </authorList>
    </citation>
    <scope>IDENTIFICATION</scope>
</reference>
<feature type="domain" description="SRCR" evidence="8">
    <location>
        <begin position="267"/>
        <end position="369"/>
    </location>
</feature>
<evidence type="ECO:0000259" key="8">
    <source>
        <dbReference type="PROSITE" id="PS50287"/>
    </source>
</evidence>
<evidence type="ECO:0000256" key="1">
    <source>
        <dbReference type="ARBA" id="ARBA00004613"/>
    </source>
</evidence>
<comment type="caution">
    <text evidence="7">Lacks conserved residue(s) required for the propagation of feature annotation.</text>
</comment>
<feature type="disulfide bond" evidence="7">
    <location>
        <begin position="307"/>
        <end position="368"/>
    </location>
</feature>
<feature type="disulfide bond" evidence="7">
    <location>
        <begin position="445"/>
        <end position="455"/>
    </location>
</feature>
<name>A0A8C5CT46_GADMO</name>
<evidence type="ECO:0000256" key="6">
    <source>
        <dbReference type="ARBA" id="ARBA00023180"/>
    </source>
</evidence>
<accession>A0A8C5CT46</accession>
<dbReference type="InterPro" id="IPR036772">
    <property type="entry name" value="SRCR-like_dom_sf"/>
</dbReference>
<organism evidence="9 10">
    <name type="scientific">Gadus morhua</name>
    <name type="common">Atlantic cod</name>
    <dbReference type="NCBI Taxonomy" id="8049"/>
    <lineage>
        <taxon>Eukaryota</taxon>
        <taxon>Metazoa</taxon>
        <taxon>Chordata</taxon>
        <taxon>Craniata</taxon>
        <taxon>Vertebrata</taxon>
        <taxon>Euteleostomi</taxon>
        <taxon>Actinopterygii</taxon>
        <taxon>Neopterygii</taxon>
        <taxon>Teleostei</taxon>
        <taxon>Neoteleostei</taxon>
        <taxon>Acanthomorphata</taxon>
        <taxon>Zeiogadaria</taxon>
        <taxon>Gadariae</taxon>
        <taxon>Gadiformes</taxon>
        <taxon>Gadoidei</taxon>
        <taxon>Gadidae</taxon>
        <taxon>Gadus</taxon>
    </lineage>
</organism>
<keyword evidence="6" id="KW-0325">Glycoprotein</keyword>
<keyword evidence="10" id="KW-1185">Reference proteome</keyword>
<dbReference type="SUPFAM" id="SSF56487">
    <property type="entry name" value="SRCR-like"/>
    <property type="match status" value="4"/>
</dbReference>
<feature type="domain" description="SRCR" evidence="8">
    <location>
        <begin position="374"/>
        <end position="476"/>
    </location>
</feature>
<evidence type="ECO:0000256" key="4">
    <source>
        <dbReference type="ARBA" id="ARBA00022737"/>
    </source>
</evidence>
<proteinExistence type="predicted"/>
<dbReference type="OMA" id="CRQNGWG"/>
<dbReference type="Proteomes" id="UP000694546">
    <property type="component" value="Chromosome 8"/>
</dbReference>
<dbReference type="Ensembl" id="ENSGMOT00000057976.1">
    <property type="protein sequence ID" value="ENSGMOP00000064874.1"/>
    <property type="gene ID" value="ENSGMOG00000024875.1"/>
</dbReference>
<feature type="disulfide bond" evidence="7">
    <location>
        <begin position="220"/>
        <end position="230"/>
    </location>
</feature>
<feature type="disulfide bond" evidence="7">
    <location>
        <begin position="294"/>
        <end position="358"/>
    </location>
</feature>
<keyword evidence="4" id="KW-0677">Repeat</keyword>
<dbReference type="PANTHER" id="PTHR48071:SF15">
    <property type="entry name" value="SRCR DOMAIN-CONTAINING PROTEIN"/>
    <property type="match status" value="1"/>
</dbReference>
<feature type="disulfide bond" evidence="7">
    <location>
        <begin position="414"/>
        <end position="475"/>
    </location>
</feature>
<dbReference type="GO" id="GO:0005886">
    <property type="term" value="C:plasma membrane"/>
    <property type="evidence" value="ECO:0007669"/>
    <property type="project" value="TreeGrafter"/>
</dbReference>
<evidence type="ECO:0000313" key="9">
    <source>
        <dbReference type="Ensembl" id="ENSGMOP00000064874.1"/>
    </source>
</evidence>
<dbReference type="PRINTS" id="PR00258">
    <property type="entry name" value="SPERACTRCPTR"/>
</dbReference>
<feature type="domain" description="SRCR" evidence="8">
    <location>
        <begin position="150"/>
        <end position="251"/>
    </location>
</feature>
<dbReference type="SMART" id="SM00202">
    <property type="entry name" value="SR"/>
    <property type="match status" value="4"/>
</dbReference>
<reference evidence="9" key="2">
    <citation type="submission" date="2025-09" db="UniProtKB">
        <authorList>
            <consortium name="Ensembl"/>
        </authorList>
    </citation>
    <scope>IDENTIFICATION</scope>
</reference>